<feature type="chain" id="PRO_5018025649" description="Peptidoglycan-associated lipoprotein" evidence="10">
    <location>
        <begin position="29"/>
        <end position="157"/>
    </location>
</feature>
<evidence type="ECO:0000256" key="5">
    <source>
        <dbReference type="ARBA" id="ARBA00023237"/>
    </source>
</evidence>
<comment type="caution">
    <text evidence="12">The sequence shown here is derived from an EMBL/GenBank/DDBJ whole genome shotgun (WGS) entry which is preliminary data.</text>
</comment>
<dbReference type="InterPro" id="IPR036737">
    <property type="entry name" value="OmpA-like_sf"/>
</dbReference>
<evidence type="ECO:0000256" key="9">
    <source>
        <dbReference type="SAM" id="MobiDB-lite"/>
    </source>
</evidence>
<feature type="region of interest" description="Disordered" evidence="9">
    <location>
        <begin position="134"/>
        <end position="157"/>
    </location>
</feature>
<dbReference type="PROSITE" id="PS51123">
    <property type="entry name" value="OMPA_2"/>
    <property type="match status" value="1"/>
</dbReference>
<evidence type="ECO:0000256" key="10">
    <source>
        <dbReference type="SAM" id="SignalP"/>
    </source>
</evidence>
<evidence type="ECO:0000256" key="8">
    <source>
        <dbReference type="HAMAP-Rule" id="MF_02204"/>
    </source>
</evidence>
<comment type="similarity">
    <text evidence="8">Belongs to the Pal lipoprotein family.</text>
</comment>
<dbReference type="InterPro" id="IPR039001">
    <property type="entry name" value="Pal"/>
</dbReference>
<evidence type="ECO:0000313" key="13">
    <source>
        <dbReference type="Proteomes" id="UP000273643"/>
    </source>
</evidence>
<protein>
    <recommendedName>
        <fullName evidence="8">Peptidoglycan-associated lipoprotein</fullName>
        <shortName evidence="8">PAL</shortName>
    </recommendedName>
</protein>
<feature type="compositionally biased region" description="Acidic residues" evidence="9">
    <location>
        <begin position="39"/>
        <end position="53"/>
    </location>
</feature>
<comment type="subcellular location">
    <subcellularLocation>
        <location evidence="8">Cell outer membrane</location>
        <topology evidence="8">Lipid-anchor</topology>
    </subcellularLocation>
</comment>
<dbReference type="GO" id="GO:0051301">
    <property type="term" value="P:cell division"/>
    <property type="evidence" value="ECO:0007669"/>
    <property type="project" value="UniProtKB-UniRule"/>
</dbReference>
<dbReference type="CDD" id="cd07185">
    <property type="entry name" value="OmpA_C-like"/>
    <property type="match status" value="1"/>
</dbReference>
<dbReference type="HAMAP" id="MF_02204">
    <property type="entry name" value="Pal"/>
    <property type="match status" value="1"/>
</dbReference>
<accession>A0A3N1NTL5</accession>
<keyword evidence="5 8" id="KW-0998">Cell outer membrane</keyword>
<sequence length="157" mass="17571">MNNLLKSFLILIATTGLLVGCSSTSTQEEPVEEPTVTEPEPEPEPQPEPEPELDTTFYFDFDKSTLKPDARATLVAHAERLKESGDRVRLEGHADERGSREYNMGLGERRAKAVRDFLVLQGVPASRIETVSYGEERPAVQGSNESAWEQNRRVELK</sequence>
<dbReference type="Gene3D" id="3.30.1330.60">
    <property type="entry name" value="OmpA-like domain"/>
    <property type="match status" value="1"/>
</dbReference>
<feature type="region of interest" description="Disordered" evidence="9">
    <location>
        <begin position="23"/>
        <end position="54"/>
    </location>
</feature>
<dbReference type="PROSITE" id="PS51257">
    <property type="entry name" value="PROKAR_LIPOPROTEIN"/>
    <property type="match status" value="1"/>
</dbReference>
<dbReference type="GO" id="GO:0009279">
    <property type="term" value="C:cell outer membrane"/>
    <property type="evidence" value="ECO:0007669"/>
    <property type="project" value="UniProtKB-SubCell"/>
</dbReference>
<dbReference type="PRINTS" id="PR01023">
    <property type="entry name" value="NAFLGMOTY"/>
</dbReference>
<evidence type="ECO:0000256" key="4">
    <source>
        <dbReference type="ARBA" id="ARBA00023139"/>
    </source>
</evidence>
<dbReference type="NCBIfam" id="TIGR02802">
    <property type="entry name" value="Pal_lipo"/>
    <property type="match status" value="1"/>
</dbReference>
<comment type="function">
    <text evidence="8">Part of the Tol-Pal system, which plays a role in outer membrane invagination during cell division and is important for maintaining outer membrane integrity.</text>
</comment>
<dbReference type="PRINTS" id="PR01021">
    <property type="entry name" value="OMPADOMAIN"/>
</dbReference>
<dbReference type="InterPro" id="IPR050330">
    <property type="entry name" value="Bact_OuterMem_StrucFunc"/>
</dbReference>
<dbReference type="PANTHER" id="PTHR30329">
    <property type="entry name" value="STATOR ELEMENT OF FLAGELLAR MOTOR COMPLEX"/>
    <property type="match status" value="1"/>
</dbReference>
<evidence type="ECO:0000313" key="12">
    <source>
        <dbReference type="EMBL" id="ROQ18317.1"/>
    </source>
</evidence>
<dbReference type="PROSITE" id="PS01068">
    <property type="entry name" value="OMPA_1"/>
    <property type="match status" value="1"/>
</dbReference>
<keyword evidence="7 8" id="KW-0131">Cell cycle</keyword>
<dbReference type="EMBL" id="RJUK01000002">
    <property type="protein sequence ID" value="ROQ18317.1"/>
    <property type="molecule type" value="Genomic_DNA"/>
</dbReference>
<gene>
    <name evidence="8" type="primary">pal</name>
    <name evidence="12" type="ORF">EDC38_2539</name>
</gene>
<dbReference type="Proteomes" id="UP000273643">
    <property type="component" value="Unassembled WGS sequence"/>
</dbReference>
<evidence type="ECO:0000256" key="3">
    <source>
        <dbReference type="ARBA" id="ARBA00023136"/>
    </source>
</evidence>
<feature type="domain" description="OmpA-like" evidence="11">
    <location>
        <begin position="46"/>
        <end position="157"/>
    </location>
</feature>
<evidence type="ECO:0000259" key="11">
    <source>
        <dbReference type="PROSITE" id="PS51123"/>
    </source>
</evidence>
<evidence type="ECO:0000256" key="7">
    <source>
        <dbReference type="ARBA" id="ARBA00023306"/>
    </source>
</evidence>
<comment type="subunit">
    <text evidence="8">The Tol-Pal system is composed of five core proteins: the inner membrane proteins TolA, TolQ and TolR, the periplasmic protein TolB and the outer membrane protein Pal. They form a network linking the inner and outer membranes and the peptidoglycan layer.</text>
</comment>
<dbReference type="Pfam" id="PF00691">
    <property type="entry name" value="OmpA"/>
    <property type="match status" value="1"/>
</dbReference>
<keyword evidence="3 8" id="KW-0472">Membrane</keyword>
<keyword evidence="2 8" id="KW-0732">Signal</keyword>
<keyword evidence="13" id="KW-1185">Reference proteome</keyword>
<evidence type="ECO:0000256" key="1">
    <source>
        <dbReference type="ARBA" id="ARBA00022618"/>
    </source>
</evidence>
<dbReference type="InterPro" id="IPR006665">
    <property type="entry name" value="OmpA-like"/>
</dbReference>
<dbReference type="PANTHER" id="PTHR30329:SF21">
    <property type="entry name" value="LIPOPROTEIN YIAD-RELATED"/>
    <property type="match status" value="1"/>
</dbReference>
<dbReference type="InterPro" id="IPR006690">
    <property type="entry name" value="OMPA-like_CS"/>
</dbReference>
<reference evidence="12 13" key="1">
    <citation type="submission" date="2018-11" db="EMBL/GenBank/DDBJ databases">
        <title>Genomic Encyclopedia of Type Strains, Phase IV (KMG-IV): sequencing the most valuable type-strain genomes for metagenomic binning, comparative biology and taxonomic classification.</title>
        <authorList>
            <person name="Goeker M."/>
        </authorList>
    </citation>
    <scope>NUCLEOTIDE SEQUENCE [LARGE SCALE GENOMIC DNA]</scope>
    <source>
        <strain evidence="12 13">DSM 16974</strain>
    </source>
</reference>
<dbReference type="SUPFAM" id="SSF103088">
    <property type="entry name" value="OmpA-like"/>
    <property type="match status" value="1"/>
</dbReference>
<dbReference type="RefSeq" id="WP_024462459.1">
    <property type="nucleotide sequence ID" value="NZ_JBHYFO010000018.1"/>
</dbReference>
<feature type="signal peptide" evidence="10">
    <location>
        <begin position="1"/>
        <end position="28"/>
    </location>
</feature>
<keyword evidence="4 8" id="KW-0564">Palmitate</keyword>
<keyword evidence="6 8" id="KW-0449">Lipoprotein</keyword>
<evidence type="ECO:0000256" key="6">
    <source>
        <dbReference type="ARBA" id="ARBA00023288"/>
    </source>
</evidence>
<proteinExistence type="inferred from homology"/>
<organism evidence="12 13">
    <name type="scientific">Marinimicrobium koreense</name>
    <dbReference type="NCBI Taxonomy" id="306545"/>
    <lineage>
        <taxon>Bacteria</taxon>
        <taxon>Pseudomonadati</taxon>
        <taxon>Pseudomonadota</taxon>
        <taxon>Gammaproteobacteria</taxon>
        <taxon>Cellvibrionales</taxon>
        <taxon>Cellvibrionaceae</taxon>
        <taxon>Marinimicrobium</taxon>
    </lineage>
</organism>
<dbReference type="InterPro" id="IPR014169">
    <property type="entry name" value="Pal_lipo_C"/>
</dbReference>
<dbReference type="OrthoDB" id="9809164at2"/>
<dbReference type="AlphaFoldDB" id="A0A3N1NTL5"/>
<keyword evidence="1 8" id="KW-0132">Cell division</keyword>
<dbReference type="InterPro" id="IPR006664">
    <property type="entry name" value="OMP_bac"/>
</dbReference>
<name>A0A3N1NTL5_9GAMM</name>
<evidence type="ECO:0000256" key="2">
    <source>
        <dbReference type="ARBA" id="ARBA00022729"/>
    </source>
</evidence>